<comment type="subcellular location">
    <subcellularLocation>
        <location evidence="1">Cell outer membrane</location>
    </subcellularLocation>
</comment>
<accession>A0A645H3I9</accession>
<dbReference type="GO" id="GO:0009279">
    <property type="term" value="C:cell outer membrane"/>
    <property type="evidence" value="ECO:0007669"/>
    <property type="project" value="UniProtKB-SubCell"/>
</dbReference>
<evidence type="ECO:0000256" key="2">
    <source>
        <dbReference type="ARBA" id="ARBA00022729"/>
    </source>
</evidence>
<dbReference type="Pfam" id="PF07980">
    <property type="entry name" value="SusD_RagB"/>
    <property type="match status" value="1"/>
</dbReference>
<gene>
    <name evidence="6" type="ORF">SDC9_181090</name>
</gene>
<keyword evidence="2" id="KW-0732">Signal</keyword>
<comment type="caution">
    <text evidence="6">The sequence shown here is derived from an EMBL/GenBank/DDBJ whole genome shotgun (WGS) entry which is preliminary data.</text>
</comment>
<organism evidence="6">
    <name type="scientific">bioreactor metagenome</name>
    <dbReference type="NCBI Taxonomy" id="1076179"/>
    <lineage>
        <taxon>unclassified sequences</taxon>
        <taxon>metagenomes</taxon>
        <taxon>ecological metagenomes</taxon>
    </lineage>
</organism>
<evidence type="ECO:0000259" key="5">
    <source>
        <dbReference type="Pfam" id="PF07980"/>
    </source>
</evidence>
<evidence type="ECO:0000256" key="4">
    <source>
        <dbReference type="ARBA" id="ARBA00023237"/>
    </source>
</evidence>
<dbReference type="Gene3D" id="1.25.40.390">
    <property type="match status" value="1"/>
</dbReference>
<dbReference type="EMBL" id="VSSQ01086172">
    <property type="protein sequence ID" value="MPN33601.1"/>
    <property type="molecule type" value="Genomic_DNA"/>
</dbReference>
<dbReference type="AlphaFoldDB" id="A0A645H3I9"/>
<feature type="domain" description="RagB/SusD" evidence="5">
    <location>
        <begin position="28"/>
        <end position="122"/>
    </location>
</feature>
<evidence type="ECO:0000313" key="6">
    <source>
        <dbReference type="EMBL" id="MPN33601.1"/>
    </source>
</evidence>
<dbReference type="SUPFAM" id="SSF48452">
    <property type="entry name" value="TPR-like"/>
    <property type="match status" value="1"/>
</dbReference>
<dbReference type="InterPro" id="IPR011990">
    <property type="entry name" value="TPR-like_helical_dom_sf"/>
</dbReference>
<keyword evidence="4" id="KW-0998">Cell outer membrane</keyword>
<dbReference type="InterPro" id="IPR012944">
    <property type="entry name" value="SusD_RagB_dom"/>
</dbReference>
<evidence type="ECO:0000256" key="1">
    <source>
        <dbReference type="ARBA" id="ARBA00004442"/>
    </source>
</evidence>
<proteinExistence type="predicted"/>
<keyword evidence="3" id="KW-0472">Membrane</keyword>
<sequence>MRLFLPVAEQRKAQHGKNIQVKEEPQVPPAMGKNPFREIIQQERSIELAFEEHRFWDVRRWGLSTQEFNGPVQGWYYQGEDDAEFYRVTTVDDVIFTNRDIFWPIRNYDISVNPNLLQNLGW</sequence>
<protein>
    <recommendedName>
        <fullName evidence="5">RagB/SusD domain-containing protein</fullName>
    </recommendedName>
</protein>
<name>A0A645H3I9_9ZZZZ</name>
<evidence type="ECO:0000256" key="3">
    <source>
        <dbReference type="ARBA" id="ARBA00023136"/>
    </source>
</evidence>
<reference evidence="6" key="1">
    <citation type="submission" date="2019-08" db="EMBL/GenBank/DDBJ databases">
        <authorList>
            <person name="Kucharzyk K."/>
            <person name="Murdoch R.W."/>
            <person name="Higgins S."/>
            <person name="Loffler F."/>
        </authorList>
    </citation>
    <scope>NUCLEOTIDE SEQUENCE</scope>
</reference>